<gene>
    <name evidence="1" type="ORF">SAMN05216283_101621</name>
</gene>
<dbReference type="STRING" id="655355.SAMN05216283_101621"/>
<feature type="non-terminal residue" evidence="1">
    <location>
        <position position="31"/>
    </location>
</feature>
<protein>
    <submittedName>
        <fullName evidence="1">Uncharacterized protein</fullName>
    </submittedName>
</protein>
<dbReference type="EMBL" id="FONW01000001">
    <property type="protein sequence ID" value="SFE63902.1"/>
    <property type="molecule type" value="Genomic_DNA"/>
</dbReference>
<evidence type="ECO:0000313" key="1">
    <source>
        <dbReference type="EMBL" id="SFE63902.1"/>
    </source>
</evidence>
<keyword evidence="2" id="KW-1185">Reference proteome</keyword>
<proteinExistence type="predicted"/>
<reference evidence="1 2" key="1">
    <citation type="submission" date="2016-10" db="EMBL/GenBank/DDBJ databases">
        <authorList>
            <person name="de Groot N.N."/>
        </authorList>
    </citation>
    <scope>NUCLEOTIDE SEQUENCE [LARGE SCALE GENOMIC DNA]</scope>
    <source>
        <strain evidence="1 2">CGMCC 1.9156</strain>
    </source>
</reference>
<name>A0A1I2C6Y2_9BACT</name>
<sequence>MGAADSDPPEVFSEVRMTLPAVSSRIGIRDT</sequence>
<accession>A0A1I2C6Y2</accession>
<organism evidence="1 2">
    <name type="scientific">Sunxiuqinia elliptica</name>
    <dbReference type="NCBI Taxonomy" id="655355"/>
    <lineage>
        <taxon>Bacteria</taxon>
        <taxon>Pseudomonadati</taxon>
        <taxon>Bacteroidota</taxon>
        <taxon>Bacteroidia</taxon>
        <taxon>Marinilabiliales</taxon>
        <taxon>Prolixibacteraceae</taxon>
        <taxon>Sunxiuqinia</taxon>
    </lineage>
</organism>
<evidence type="ECO:0000313" key="2">
    <source>
        <dbReference type="Proteomes" id="UP000198964"/>
    </source>
</evidence>
<dbReference type="Proteomes" id="UP000198964">
    <property type="component" value="Unassembled WGS sequence"/>
</dbReference>
<dbReference type="AlphaFoldDB" id="A0A1I2C6Y2"/>